<evidence type="ECO:0000313" key="1">
    <source>
        <dbReference type="EMBL" id="QFG08102.1"/>
    </source>
</evidence>
<accession>A0A5J6TGY9</accession>
<proteinExistence type="predicted"/>
<organism evidence="1 2">
    <name type="scientific">Gordonia phage Toast</name>
    <dbReference type="NCBI Taxonomy" id="2599852"/>
    <lineage>
        <taxon>Viruses</taxon>
        <taxon>Duplodnaviria</taxon>
        <taxon>Heunggongvirae</taxon>
        <taxon>Uroviricota</taxon>
        <taxon>Caudoviricetes</taxon>
        <taxon>Fairfaxidumvirus</taxon>
        <taxon>Fairfaxidumvirus toast</taxon>
    </lineage>
</organism>
<gene>
    <name evidence="1" type="primary">42</name>
    <name evidence="1" type="ORF">PBI_TOAST_42</name>
</gene>
<dbReference type="KEGG" id="vg:62974344"/>
<protein>
    <submittedName>
        <fullName evidence="1">Uncharacterized protein</fullName>
    </submittedName>
</protein>
<dbReference type="GeneID" id="62974344"/>
<name>A0A5J6TGY9_9CAUD</name>
<dbReference type="EMBL" id="MN234161">
    <property type="protein sequence ID" value="QFG08102.1"/>
    <property type="molecule type" value="Genomic_DNA"/>
</dbReference>
<dbReference type="RefSeq" id="YP_010001179.1">
    <property type="nucleotide sequence ID" value="NC_053173.1"/>
</dbReference>
<evidence type="ECO:0000313" key="2">
    <source>
        <dbReference type="Proteomes" id="UP000326855"/>
    </source>
</evidence>
<dbReference type="Proteomes" id="UP000326855">
    <property type="component" value="Segment"/>
</dbReference>
<reference evidence="1 2" key="1">
    <citation type="submission" date="2019-07" db="EMBL/GenBank/DDBJ databases">
        <authorList>
            <person name="Stoner T.H."/>
            <person name="Garlena R.A."/>
            <person name="Russell D.A."/>
            <person name="Pope W.H."/>
            <person name="Jacobs-Sera D."/>
            <person name="Hatfull G.F."/>
        </authorList>
    </citation>
    <scope>NUCLEOTIDE SEQUENCE [LARGE SCALE GENOMIC DNA]</scope>
</reference>
<keyword evidence="2" id="KW-1185">Reference proteome</keyword>
<sequence>MPSYGIRFYKVELFNGNKQTPLSFIEEDGGKSWRYGEHLATVLERFKENQVRGFPRSQTPDGESVDQIRKKTAMVFNAVDRRGPNTVVAEYRVGRSDDFDRAYPAPDLETSDYLELNGYAPARPYRAVLMVPPEGEVGMLAVEAIGRTCPYEFFTKWATKWSRDYQAELDSSDPLDDDKVRAWWRLKPTPLGSKSQLVDFIKGGTIEELILINHYIDKTRNERQERFRVKAKVRTGQRPWAKKRLNEVFEVDSDEVFARQLAENFGNSVEHLDIDDGYVVVRTEAGVKNISPSRMPEVFTYPVSDDRPTMEEFLTAVKRHAIPLAKVIDAQVDFDSW</sequence>